<dbReference type="Gene3D" id="2.60.120.1440">
    <property type="match status" value="1"/>
</dbReference>
<keyword evidence="1" id="KW-0812">Transmembrane</keyword>
<keyword evidence="5" id="KW-1185">Reference proteome</keyword>
<evidence type="ECO:0000313" key="4">
    <source>
        <dbReference type="EMBL" id="RXK81756.1"/>
    </source>
</evidence>
<dbReference type="FunFam" id="2.60.120.1440:FF:000001">
    <property type="entry name" value="Putative anti-sigma factor"/>
    <property type="match status" value="1"/>
</dbReference>
<evidence type="ECO:0000259" key="3">
    <source>
        <dbReference type="Pfam" id="PF16344"/>
    </source>
</evidence>
<keyword evidence="1" id="KW-1133">Transmembrane helix</keyword>
<reference evidence="4 5" key="1">
    <citation type="submission" date="2019-01" db="EMBL/GenBank/DDBJ databases">
        <title>Filimonas sp. strain TTM-71.</title>
        <authorList>
            <person name="Chen W.-M."/>
        </authorList>
    </citation>
    <scope>NUCLEOTIDE SEQUENCE [LARGE SCALE GENOMIC DNA]</scope>
    <source>
        <strain evidence="4 5">TTM-71</strain>
    </source>
</reference>
<dbReference type="EMBL" id="SDHZ01000003">
    <property type="protein sequence ID" value="RXK81756.1"/>
    <property type="molecule type" value="Genomic_DNA"/>
</dbReference>
<gene>
    <name evidence="4" type="ORF">ESB13_18360</name>
</gene>
<keyword evidence="1" id="KW-0472">Membrane</keyword>
<feature type="transmembrane region" description="Helical" evidence="1">
    <location>
        <begin position="83"/>
        <end position="102"/>
    </location>
</feature>
<comment type="caution">
    <text evidence="4">The sequence shown here is derived from an EMBL/GenBank/DDBJ whole genome shotgun (WGS) entry which is preliminary data.</text>
</comment>
<protein>
    <submittedName>
        <fullName evidence="4">DUF4974 domain-containing protein</fullName>
    </submittedName>
</protein>
<evidence type="ECO:0000256" key="1">
    <source>
        <dbReference type="SAM" id="Phobius"/>
    </source>
</evidence>
<dbReference type="Pfam" id="PF16344">
    <property type="entry name" value="FecR_C"/>
    <property type="match status" value="1"/>
</dbReference>
<dbReference type="Gene3D" id="3.55.50.30">
    <property type="match status" value="1"/>
</dbReference>
<dbReference type="PANTHER" id="PTHR30273:SF2">
    <property type="entry name" value="PROTEIN FECR"/>
    <property type="match status" value="1"/>
</dbReference>
<feature type="domain" description="Protein FecR C-terminal" evidence="3">
    <location>
        <begin position="324"/>
        <end position="389"/>
    </location>
</feature>
<feature type="domain" description="FecR protein" evidence="2">
    <location>
        <begin position="183"/>
        <end position="278"/>
    </location>
</feature>
<dbReference type="PANTHER" id="PTHR30273">
    <property type="entry name" value="PERIPLASMIC SIGNAL SENSOR AND SIGMA FACTOR ACTIVATOR FECR-RELATED"/>
    <property type="match status" value="1"/>
</dbReference>
<dbReference type="InterPro" id="IPR012373">
    <property type="entry name" value="Ferrdict_sens_TM"/>
</dbReference>
<dbReference type="InterPro" id="IPR032508">
    <property type="entry name" value="FecR_C"/>
</dbReference>
<proteinExistence type="predicted"/>
<accession>A0A4Q1D1M4</accession>
<sequence length="393" mass="42870">MAQDRITYLFNRYFEGTATYGEIEELKLMFSADSDEALRVELLVLSVLGVGEDYPEVEPGSIYAEAYDDELRRPGVIRMYKRYWYAAAAVIIFLIAGAAWFFRSAPGEHGNGKPVLVAKNDVPPGGDRATLTLADGRTLVLDSAQDGTLAKEGITTINLLGGEITYANHHNLHQTGKDLLKNTLTTPRGGEFKLVLPDGSHVWLNAASTLRFPSQFTGDVREVELTGEAYFSIASNAKAPFYVKTATTRIQVLGTEFNVNAYSEESAVRTTLLGGSVRVSSAAAGSLPVLTLRKPGQQAATTEAGNTMKEVDAQAVAAWKDGMFSFEKATIGDIMRQLSRWYNVEVIYEGQPSGATYMIGFPRRLSLATALDILGKLNVHTRINDNKQVVVTP</sequence>
<dbReference type="Proteomes" id="UP000290545">
    <property type="component" value="Unassembled WGS sequence"/>
</dbReference>
<organism evidence="4 5">
    <name type="scientific">Filimonas effusa</name>
    <dbReference type="NCBI Taxonomy" id="2508721"/>
    <lineage>
        <taxon>Bacteria</taxon>
        <taxon>Pseudomonadati</taxon>
        <taxon>Bacteroidota</taxon>
        <taxon>Chitinophagia</taxon>
        <taxon>Chitinophagales</taxon>
        <taxon>Chitinophagaceae</taxon>
        <taxon>Filimonas</taxon>
    </lineage>
</organism>
<dbReference type="Pfam" id="PF04773">
    <property type="entry name" value="FecR"/>
    <property type="match status" value="1"/>
</dbReference>
<dbReference type="InterPro" id="IPR006860">
    <property type="entry name" value="FecR"/>
</dbReference>
<name>A0A4Q1D1M4_9BACT</name>
<evidence type="ECO:0000313" key="5">
    <source>
        <dbReference type="Proteomes" id="UP000290545"/>
    </source>
</evidence>
<dbReference type="RefSeq" id="WP_129005153.1">
    <property type="nucleotide sequence ID" value="NZ_SDHZ01000003.1"/>
</dbReference>
<dbReference type="AlphaFoldDB" id="A0A4Q1D1M4"/>
<dbReference type="GO" id="GO:0016989">
    <property type="term" value="F:sigma factor antagonist activity"/>
    <property type="evidence" value="ECO:0007669"/>
    <property type="project" value="TreeGrafter"/>
</dbReference>
<dbReference type="OrthoDB" id="1493027at2"/>
<evidence type="ECO:0000259" key="2">
    <source>
        <dbReference type="Pfam" id="PF04773"/>
    </source>
</evidence>